<name>A0A2V1H6E7_9GAMM</name>
<proteinExistence type="inferred from homology"/>
<dbReference type="CDD" id="cd10336">
    <property type="entry name" value="SLC6sbd_Tyt1-Like"/>
    <property type="match status" value="1"/>
</dbReference>
<feature type="transmembrane region" description="Helical" evidence="7">
    <location>
        <begin position="432"/>
        <end position="453"/>
    </location>
</feature>
<accession>A0A2V1H6E7</accession>
<dbReference type="GO" id="GO:0015293">
    <property type="term" value="F:symporter activity"/>
    <property type="evidence" value="ECO:0007669"/>
    <property type="project" value="UniProtKB-KW"/>
</dbReference>
<dbReference type="InterPro" id="IPR037272">
    <property type="entry name" value="SNS_sf"/>
</dbReference>
<protein>
    <recommendedName>
        <fullName evidence="6">Transporter</fullName>
    </recommendedName>
</protein>
<dbReference type="Proteomes" id="UP000244906">
    <property type="component" value="Unassembled WGS sequence"/>
</dbReference>
<evidence type="ECO:0000256" key="4">
    <source>
        <dbReference type="ARBA" id="ARBA00022989"/>
    </source>
</evidence>
<evidence type="ECO:0000256" key="2">
    <source>
        <dbReference type="ARBA" id="ARBA00022448"/>
    </source>
</evidence>
<gene>
    <name evidence="8" type="ORF">DC094_02985</name>
</gene>
<keyword evidence="3 6" id="KW-0812">Transmembrane</keyword>
<dbReference type="PRINTS" id="PR00176">
    <property type="entry name" value="NANEUSMPORT"/>
</dbReference>
<dbReference type="PANTHER" id="PTHR42948:SF1">
    <property type="entry name" value="TRANSPORTER"/>
    <property type="match status" value="1"/>
</dbReference>
<feature type="transmembrane region" description="Helical" evidence="7">
    <location>
        <begin position="226"/>
        <end position="247"/>
    </location>
</feature>
<keyword evidence="4 7" id="KW-1133">Transmembrane helix</keyword>
<organism evidence="8 9">
    <name type="scientific">Pelagibaculum spongiae</name>
    <dbReference type="NCBI Taxonomy" id="2080658"/>
    <lineage>
        <taxon>Bacteria</taxon>
        <taxon>Pseudomonadati</taxon>
        <taxon>Pseudomonadota</taxon>
        <taxon>Gammaproteobacteria</taxon>
        <taxon>Oceanospirillales</taxon>
        <taxon>Pelagibaculum</taxon>
    </lineage>
</organism>
<evidence type="ECO:0000256" key="7">
    <source>
        <dbReference type="SAM" id="Phobius"/>
    </source>
</evidence>
<dbReference type="PANTHER" id="PTHR42948">
    <property type="entry name" value="TRANSPORTER"/>
    <property type="match status" value="1"/>
</dbReference>
<feature type="transmembrane region" description="Helical" evidence="7">
    <location>
        <begin position="259"/>
        <end position="284"/>
    </location>
</feature>
<comment type="similarity">
    <text evidence="6">Belongs to the sodium:neurotransmitter symporter (SNF) (TC 2.A.22) family.</text>
</comment>
<evidence type="ECO:0000256" key="5">
    <source>
        <dbReference type="ARBA" id="ARBA00023136"/>
    </source>
</evidence>
<dbReference type="GO" id="GO:0016020">
    <property type="term" value="C:membrane"/>
    <property type="evidence" value="ECO:0007669"/>
    <property type="project" value="UniProtKB-SubCell"/>
</dbReference>
<keyword evidence="2 6" id="KW-0813">Transport</keyword>
<dbReference type="Pfam" id="PF00209">
    <property type="entry name" value="SNF"/>
    <property type="match status" value="2"/>
</dbReference>
<feature type="transmembrane region" description="Helical" evidence="7">
    <location>
        <begin position="353"/>
        <end position="373"/>
    </location>
</feature>
<keyword evidence="9" id="KW-1185">Reference proteome</keyword>
<keyword evidence="5 7" id="KW-0472">Membrane</keyword>
<feature type="transmembrane region" description="Helical" evidence="7">
    <location>
        <begin position="46"/>
        <end position="71"/>
    </location>
</feature>
<feature type="transmembrane region" description="Helical" evidence="7">
    <location>
        <begin position="394"/>
        <end position="412"/>
    </location>
</feature>
<keyword evidence="6" id="KW-0769">Symport</keyword>
<dbReference type="RefSeq" id="WP_116685589.1">
    <property type="nucleotide sequence ID" value="NZ_CAWNYD010000001.1"/>
</dbReference>
<dbReference type="OrthoDB" id="9762833at2"/>
<dbReference type="AlphaFoldDB" id="A0A2V1H6E7"/>
<dbReference type="NCBIfam" id="NF037979">
    <property type="entry name" value="Na_transp"/>
    <property type="match status" value="1"/>
</dbReference>
<evidence type="ECO:0000256" key="6">
    <source>
        <dbReference type="RuleBase" id="RU003732"/>
    </source>
</evidence>
<dbReference type="InterPro" id="IPR000175">
    <property type="entry name" value="Na/ntran_symport"/>
</dbReference>
<dbReference type="SUPFAM" id="SSF161070">
    <property type="entry name" value="SNF-like"/>
    <property type="match status" value="1"/>
</dbReference>
<feature type="transmembrane region" description="Helical" evidence="7">
    <location>
        <begin position="17"/>
        <end position="34"/>
    </location>
</feature>
<dbReference type="InterPro" id="IPR047218">
    <property type="entry name" value="YocR/YhdH-like"/>
</dbReference>
<evidence type="ECO:0000313" key="8">
    <source>
        <dbReference type="EMBL" id="PVZ72002.1"/>
    </source>
</evidence>
<dbReference type="PROSITE" id="PS50267">
    <property type="entry name" value="NA_NEUROTRAN_SYMP_3"/>
    <property type="match status" value="1"/>
</dbReference>
<feature type="transmembrane region" description="Helical" evidence="7">
    <location>
        <begin position="154"/>
        <end position="173"/>
    </location>
</feature>
<comment type="caution">
    <text evidence="8">The sequence shown here is derived from an EMBL/GenBank/DDBJ whole genome shotgun (WGS) entry which is preliminary data.</text>
</comment>
<dbReference type="PROSITE" id="PS00610">
    <property type="entry name" value="NA_NEUROTRAN_SYMP_1"/>
    <property type="match status" value="1"/>
</dbReference>
<sequence>MSADSGQSIHGQWSNKWMFILAATGSAVGLGNIWKFPYITGENGGGAFVLVYLICISLVGIPIMVSEVLLGRAGKQSPINTMMNLGRQYGGSGAWSFIGYMGTLAGFLILSFYTVVAGWALAYVQRIASPAFHELPLEEIKGSFSALVSNPGELMLWHTLFALITTVVVARGVSDGIEKLVKYLMPLLFALLCVLLGYAATTGHFVQGLEFLFAPDFSKLSWDSVLVALGHSFFTLSLGMGAIMIYGSYLPKDINIGKTVVIIAGMDTLVALMAGMVIFPIVFANNMDPGAGPGLLFSTLTLAFTSMEFGGFFGTLFYLLVAFAGWTSAISLLEPGVSWLVENKNWSRAKSAWLVGLLCWVIGIGTVLSFNVLADFKIFDRTIFDNLDYLTANIMLPLGGLLIAVFASWFISREMQTQQLDGKGGLFTIWLWTSRVVAPGLVFVIFLNALGLLG</sequence>
<evidence type="ECO:0000256" key="1">
    <source>
        <dbReference type="ARBA" id="ARBA00004141"/>
    </source>
</evidence>
<evidence type="ECO:0000313" key="9">
    <source>
        <dbReference type="Proteomes" id="UP000244906"/>
    </source>
</evidence>
<feature type="transmembrane region" description="Helical" evidence="7">
    <location>
        <begin position="92"/>
        <end position="116"/>
    </location>
</feature>
<feature type="transmembrane region" description="Helical" evidence="7">
    <location>
        <begin position="185"/>
        <end position="206"/>
    </location>
</feature>
<evidence type="ECO:0000256" key="3">
    <source>
        <dbReference type="ARBA" id="ARBA00022692"/>
    </source>
</evidence>
<comment type="subcellular location">
    <subcellularLocation>
        <location evidence="1">Membrane</location>
        <topology evidence="1">Multi-pass membrane protein</topology>
    </subcellularLocation>
</comment>
<reference evidence="8 9" key="1">
    <citation type="submission" date="2018-04" db="EMBL/GenBank/DDBJ databases">
        <title>Thalassorhabdus spongiae gen. nov., sp. nov., isolated from a marine sponge in South-West Iceland.</title>
        <authorList>
            <person name="Knobloch S."/>
            <person name="Daussin A."/>
            <person name="Johannsson R."/>
            <person name="Marteinsson V.T."/>
        </authorList>
    </citation>
    <scope>NUCLEOTIDE SEQUENCE [LARGE SCALE GENOMIC DNA]</scope>
    <source>
        <strain evidence="8 9">Hp12</strain>
    </source>
</reference>
<dbReference type="EMBL" id="QDDL01000001">
    <property type="protein sequence ID" value="PVZ72002.1"/>
    <property type="molecule type" value="Genomic_DNA"/>
</dbReference>